<organism evidence="5 6">
    <name type="scientific">Cyclotella cryptica</name>
    <dbReference type="NCBI Taxonomy" id="29204"/>
    <lineage>
        <taxon>Eukaryota</taxon>
        <taxon>Sar</taxon>
        <taxon>Stramenopiles</taxon>
        <taxon>Ochrophyta</taxon>
        <taxon>Bacillariophyta</taxon>
        <taxon>Coscinodiscophyceae</taxon>
        <taxon>Thalassiosirophycidae</taxon>
        <taxon>Stephanodiscales</taxon>
        <taxon>Stephanodiscaceae</taxon>
        <taxon>Cyclotella</taxon>
    </lineage>
</organism>
<dbReference type="PROSITE" id="PS50102">
    <property type="entry name" value="RRM"/>
    <property type="match status" value="1"/>
</dbReference>
<dbReference type="PANTHER" id="PTHR48027">
    <property type="entry name" value="HETEROGENEOUS NUCLEAR RIBONUCLEOPROTEIN 87F-RELATED"/>
    <property type="match status" value="1"/>
</dbReference>
<comment type="caution">
    <text evidence="5">The sequence shown here is derived from an EMBL/GenBank/DDBJ whole genome shotgun (WGS) entry which is preliminary data.</text>
</comment>
<evidence type="ECO:0000256" key="2">
    <source>
        <dbReference type="PROSITE-ProRule" id="PRU00176"/>
    </source>
</evidence>
<proteinExistence type="predicted"/>
<evidence type="ECO:0000256" key="1">
    <source>
        <dbReference type="ARBA" id="ARBA00022884"/>
    </source>
</evidence>
<dbReference type="Gene3D" id="3.30.70.330">
    <property type="match status" value="1"/>
</dbReference>
<dbReference type="Pfam" id="PF00076">
    <property type="entry name" value="RRM_1"/>
    <property type="match status" value="2"/>
</dbReference>
<name>A0ABD3NJ17_9STRA</name>
<dbReference type="EMBL" id="JABMIG020000520">
    <property type="protein sequence ID" value="KAL3775951.1"/>
    <property type="molecule type" value="Genomic_DNA"/>
</dbReference>
<evidence type="ECO:0000259" key="4">
    <source>
        <dbReference type="PROSITE" id="PS50102"/>
    </source>
</evidence>
<dbReference type="SUPFAM" id="SSF54928">
    <property type="entry name" value="RNA-binding domain, RBD"/>
    <property type="match status" value="1"/>
</dbReference>
<evidence type="ECO:0000256" key="3">
    <source>
        <dbReference type="SAM" id="MobiDB-lite"/>
    </source>
</evidence>
<dbReference type="AlphaFoldDB" id="A0ABD3NJ17"/>
<keyword evidence="1 2" id="KW-0694">RNA-binding</keyword>
<sequence>MTQDNDPENAEEERRDTSLSEKPATKAEPQDEQKKNCPTPSPATIQCDTTNLFVGGLHPRVGDLHLQKLFSPYGSINRIHIVTHKPTAVPSHNNPCAKSKTPLKHAFGSQQSKGYAFVEYSTVEAARLAISRLDGRSLLGKTLVVRPAKRQKGDCVAGGSANISEVGPVNAEEAQKEYRSIQSKIASVKRALEQKKNGP</sequence>
<feature type="region of interest" description="Disordered" evidence="3">
    <location>
        <begin position="1"/>
        <end position="43"/>
    </location>
</feature>
<protein>
    <recommendedName>
        <fullName evidence="4">RRM domain-containing protein</fullName>
    </recommendedName>
</protein>
<keyword evidence="6" id="KW-1185">Reference proteome</keyword>
<dbReference type="InterPro" id="IPR052462">
    <property type="entry name" value="SLIRP/GR-RBP-like"/>
</dbReference>
<dbReference type="GO" id="GO:0003723">
    <property type="term" value="F:RNA binding"/>
    <property type="evidence" value="ECO:0007669"/>
    <property type="project" value="UniProtKB-UniRule"/>
</dbReference>
<feature type="compositionally biased region" description="Basic and acidic residues" evidence="3">
    <location>
        <begin position="12"/>
        <end position="35"/>
    </location>
</feature>
<dbReference type="InterPro" id="IPR035979">
    <property type="entry name" value="RBD_domain_sf"/>
</dbReference>
<evidence type="ECO:0000313" key="5">
    <source>
        <dbReference type="EMBL" id="KAL3775951.1"/>
    </source>
</evidence>
<reference evidence="5 6" key="1">
    <citation type="journal article" date="2020" name="G3 (Bethesda)">
        <title>Improved Reference Genome for Cyclotella cryptica CCMP332, a Model for Cell Wall Morphogenesis, Salinity Adaptation, and Lipid Production in Diatoms (Bacillariophyta).</title>
        <authorList>
            <person name="Roberts W.R."/>
            <person name="Downey K.M."/>
            <person name="Ruck E.C."/>
            <person name="Traller J.C."/>
            <person name="Alverson A.J."/>
        </authorList>
    </citation>
    <scope>NUCLEOTIDE SEQUENCE [LARGE SCALE GENOMIC DNA]</scope>
    <source>
        <strain evidence="5 6">CCMP332</strain>
    </source>
</reference>
<dbReference type="InterPro" id="IPR000504">
    <property type="entry name" value="RRM_dom"/>
</dbReference>
<dbReference type="SMART" id="SM00360">
    <property type="entry name" value="RRM"/>
    <property type="match status" value="1"/>
</dbReference>
<dbReference type="Proteomes" id="UP001516023">
    <property type="component" value="Unassembled WGS sequence"/>
</dbReference>
<dbReference type="InterPro" id="IPR012677">
    <property type="entry name" value="Nucleotide-bd_a/b_plait_sf"/>
</dbReference>
<feature type="domain" description="RRM" evidence="4">
    <location>
        <begin position="50"/>
        <end position="150"/>
    </location>
</feature>
<accession>A0ABD3NJ17</accession>
<feature type="compositionally biased region" description="Acidic residues" evidence="3">
    <location>
        <begin position="1"/>
        <end position="11"/>
    </location>
</feature>
<evidence type="ECO:0000313" key="6">
    <source>
        <dbReference type="Proteomes" id="UP001516023"/>
    </source>
</evidence>
<gene>
    <name evidence="5" type="ORF">HJC23_011651</name>
</gene>